<dbReference type="Proteomes" id="UP001518976">
    <property type="component" value="Unassembled WGS sequence"/>
</dbReference>
<sequence length="179" mass="20603">METEREVPVEFAAFCALYRQRYLEYAHSRLSDARRADSAVRQALAELAEQWDQALRSPHTNAYAWRVLTQHIRAHAHPPTPQERNGQDGNGDGDGEERVRHEKARQEKDRHEKDRREEEQQEEAGSRPAEHCESSPPPHHGGRSFLPDHTDDARILHQDLGMPLLEATEMMGHTAPRPR</sequence>
<dbReference type="EMBL" id="JAFFZN010000018">
    <property type="protein sequence ID" value="MBO8187659.1"/>
    <property type="molecule type" value="Genomic_DNA"/>
</dbReference>
<keyword evidence="3" id="KW-1185">Reference proteome</keyword>
<feature type="compositionally biased region" description="Basic and acidic residues" evidence="1">
    <location>
        <begin position="96"/>
        <end position="133"/>
    </location>
</feature>
<dbReference type="RefSeq" id="WP_209266562.1">
    <property type="nucleotide sequence ID" value="NZ_JAFFZN010000018.1"/>
</dbReference>
<proteinExistence type="predicted"/>
<feature type="compositionally biased region" description="Basic and acidic residues" evidence="1">
    <location>
        <begin position="146"/>
        <end position="156"/>
    </location>
</feature>
<reference evidence="2 3" key="1">
    <citation type="submission" date="2021-02" db="EMBL/GenBank/DDBJ databases">
        <title>Streptomyces spirodelae sp. nov., isolated from duckweed.</title>
        <authorList>
            <person name="Saimee Y."/>
            <person name="Duangmal K."/>
        </authorList>
    </citation>
    <scope>NUCLEOTIDE SEQUENCE [LARGE SCALE GENOMIC DNA]</scope>
    <source>
        <strain evidence="2 3">DW4-2</strain>
    </source>
</reference>
<feature type="region of interest" description="Disordered" evidence="1">
    <location>
        <begin position="76"/>
        <end position="156"/>
    </location>
</feature>
<evidence type="ECO:0000313" key="2">
    <source>
        <dbReference type="EMBL" id="MBO8187659.1"/>
    </source>
</evidence>
<evidence type="ECO:0000256" key="1">
    <source>
        <dbReference type="SAM" id="MobiDB-lite"/>
    </source>
</evidence>
<evidence type="ECO:0008006" key="4">
    <source>
        <dbReference type="Google" id="ProtNLM"/>
    </source>
</evidence>
<accession>A0ABS3WX56</accession>
<gene>
    <name evidence="2" type="ORF">JW592_19655</name>
</gene>
<comment type="caution">
    <text evidence="2">The sequence shown here is derived from an EMBL/GenBank/DDBJ whole genome shotgun (WGS) entry which is preliminary data.</text>
</comment>
<protein>
    <recommendedName>
        <fullName evidence="4">Sigma-70 family RNA polymerase sigma factor</fullName>
    </recommendedName>
</protein>
<organism evidence="2 3">
    <name type="scientific">Streptomyces spirodelae</name>
    <dbReference type="NCBI Taxonomy" id="2812904"/>
    <lineage>
        <taxon>Bacteria</taxon>
        <taxon>Bacillati</taxon>
        <taxon>Actinomycetota</taxon>
        <taxon>Actinomycetes</taxon>
        <taxon>Kitasatosporales</taxon>
        <taxon>Streptomycetaceae</taxon>
        <taxon>Streptomyces</taxon>
    </lineage>
</organism>
<name>A0ABS3WX56_9ACTN</name>
<evidence type="ECO:0000313" key="3">
    <source>
        <dbReference type="Proteomes" id="UP001518976"/>
    </source>
</evidence>